<dbReference type="PANTHER" id="PTHR43798">
    <property type="entry name" value="MONOACYLGLYCEROL LIPASE"/>
    <property type="match status" value="1"/>
</dbReference>
<dbReference type="Proteomes" id="UP000238220">
    <property type="component" value="Unassembled WGS sequence"/>
</dbReference>
<feature type="domain" description="AB hydrolase-1" evidence="2">
    <location>
        <begin position="49"/>
        <end position="268"/>
    </location>
</feature>
<evidence type="ECO:0000256" key="1">
    <source>
        <dbReference type="SAM" id="MobiDB-lite"/>
    </source>
</evidence>
<reference evidence="3 4" key="1">
    <citation type="submission" date="2018-02" db="EMBL/GenBank/DDBJ databases">
        <title>Genome sequencing of Solimonas sp. HR-BB.</title>
        <authorList>
            <person name="Lee Y."/>
            <person name="Jeon C.O."/>
        </authorList>
    </citation>
    <scope>NUCLEOTIDE SEQUENCE [LARGE SCALE GENOMIC DNA]</scope>
    <source>
        <strain evidence="3 4">HR-BB</strain>
    </source>
</reference>
<comment type="caution">
    <text evidence="3">The sequence shown here is derived from an EMBL/GenBank/DDBJ whole genome shotgun (WGS) entry which is preliminary data.</text>
</comment>
<dbReference type="InterPro" id="IPR050266">
    <property type="entry name" value="AB_hydrolase_sf"/>
</dbReference>
<dbReference type="OrthoDB" id="9780765at2"/>
<organism evidence="3 4">
    <name type="scientific">Solimonas fluminis</name>
    <dbReference type="NCBI Taxonomy" id="2086571"/>
    <lineage>
        <taxon>Bacteria</taxon>
        <taxon>Pseudomonadati</taxon>
        <taxon>Pseudomonadota</taxon>
        <taxon>Gammaproteobacteria</taxon>
        <taxon>Nevskiales</taxon>
        <taxon>Nevskiaceae</taxon>
        <taxon>Solimonas</taxon>
    </lineage>
</organism>
<proteinExistence type="predicted"/>
<evidence type="ECO:0000313" key="4">
    <source>
        <dbReference type="Proteomes" id="UP000238220"/>
    </source>
</evidence>
<keyword evidence="4" id="KW-1185">Reference proteome</keyword>
<accession>A0A2S5TB61</accession>
<sequence length="291" mass="32358">MPPSAHRRLCRRSPSLPLGGSGEAELRRMPRIGIGDIDVHYVEAGAGDPLVLVHGLGGSWADWDYQIRAFGEHYRVLAPDLRGFGDTPIGERGPGVAQFVDDLRRFLDAVGVESCLLVGHSMGGAVCLQFALQHPQRVRRLVIANSVPGFRPRTSRQYFEIGYRLLVMGLLGPARLSRISARRMFPGPENEGLRAKVIARGARNTRRAYLGSLCRLVQWSVIDRLPELKMPTLVVGAGQDYFDHDDVVKFAHALPRGYLHWFAEGRHGLPSEAPEAFNPVLLKFFRRKVAP</sequence>
<dbReference type="Pfam" id="PF00561">
    <property type="entry name" value="Abhydrolase_1"/>
    <property type="match status" value="1"/>
</dbReference>
<dbReference type="Gene3D" id="3.40.50.1820">
    <property type="entry name" value="alpha/beta hydrolase"/>
    <property type="match status" value="1"/>
</dbReference>
<evidence type="ECO:0000313" key="3">
    <source>
        <dbReference type="EMBL" id="PPE72229.1"/>
    </source>
</evidence>
<dbReference type="EMBL" id="PSNW01000014">
    <property type="protein sequence ID" value="PPE72229.1"/>
    <property type="molecule type" value="Genomic_DNA"/>
</dbReference>
<evidence type="ECO:0000259" key="2">
    <source>
        <dbReference type="Pfam" id="PF00561"/>
    </source>
</evidence>
<dbReference type="AlphaFoldDB" id="A0A2S5TB61"/>
<name>A0A2S5TB61_9GAMM</name>
<dbReference type="InterPro" id="IPR029058">
    <property type="entry name" value="AB_hydrolase_fold"/>
</dbReference>
<dbReference type="InterPro" id="IPR000073">
    <property type="entry name" value="AB_hydrolase_1"/>
</dbReference>
<feature type="region of interest" description="Disordered" evidence="1">
    <location>
        <begin position="1"/>
        <end position="22"/>
    </location>
</feature>
<feature type="compositionally biased region" description="Basic residues" evidence="1">
    <location>
        <begin position="1"/>
        <end position="11"/>
    </location>
</feature>
<dbReference type="GO" id="GO:0016020">
    <property type="term" value="C:membrane"/>
    <property type="evidence" value="ECO:0007669"/>
    <property type="project" value="TreeGrafter"/>
</dbReference>
<dbReference type="PANTHER" id="PTHR43798:SF33">
    <property type="entry name" value="HYDROLASE, PUTATIVE (AFU_ORTHOLOGUE AFUA_2G14860)-RELATED"/>
    <property type="match status" value="1"/>
</dbReference>
<gene>
    <name evidence="3" type="ORF">C3942_19160</name>
</gene>
<dbReference type="PRINTS" id="PR00111">
    <property type="entry name" value="ABHYDROLASE"/>
</dbReference>
<protein>
    <submittedName>
        <fullName evidence="3">3-oxoadipate enol-lactonase</fullName>
    </submittedName>
</protein>
<dbReference type="SUPFAM" id="SSF53474">
    <property type="entry name" value="alpha/beta-Hydrolases"/>
    <property type="match status" value="1"/>
</dbReference>